<keyword evidence="8" id="KW-1185">Reference proteome</keyword>
<dbReference type="CDD" id="cd10968">
    <property type="entry name" value="CE4_Mlr8448_like_5s"/>
    <property type="match status" value="1"/>
</dbReference>
<dbReference type="SUPFAM" id="SSF88713">
    <property type="entry name" value="Glycoside hydrolase/deacetylase"/>
    <property type="match status" value="1"/>
</dbReference>
<dbReference type="Gene3D" id="3.20.20.370">
    <property type="entry name" value="Glycoside hydrolase/deacetylase"/>
    <property type="match status" value="1"/>
</dbReference>
<evidence type="ECO:0000313" key="7">
    <source>
        <dbReference type="EMBL" id="ODR95441.1"/>
    </source>
</evidence>
<evidence type="ECO:0000259" key="6">
    <source>
        <dbReference type="PROSITE" id="PS51677"/>
    </source>
</evidence>
<reference evidence="7 8" key="1">
    <citation type="journal article" date="2016" name="Environ. Microbiol.">
        <title>New Methyloceanibacter diversity from North Sea sediments includes methanotroph containing solely the soluble methane monooxygenase.</title>
        <authorList>
            <person name="Vekeman B."/>
            <person name="Kerckhof F.M."/>
            <person name="Cremers G."/>
            <person name="de Vos P."/>
            <person name="Vandamme P."/>
            <person name="Boon N."/>
            <person name="Op den Camp H.J."/>
            <person name="Heylen K."/>
        </authorList>
    </citation>
    <scope>NUCLEOTIDE SEQUENCE [LARGE SCALE GENOMIC DNA]</scope>
    <source>
        <strain evidence="7 8">R-67175</strain>
    </source>
</reference>
<evidence type="ECO:0000256" key="1">
    <source>
        <dbReference type="ARBA" id="ARBA00003236"/>
    </source>
</evidence>
<dbReference type="EMBL" id="LPWF01000034">
    <property type="protein sequence ID" value="ODR95441.1"/>
    <property type="molecule type" value="Genomic_DNA"/>
</dbReference>
<accession>A0A1E3VQ51</accession>
<organism evidence="7 8">
    <name type="scientific">Methyloceanibacter superfactus</name>
    <dbReference type="NCBI Taxonomy" id="1774969"/>
    <lineage>
        <taxon>Bacteria</taxon>
        <taxon>Pseudomonadati</taxon>
        <taxon>Pseudomonadota</taxon>
        <taxon>Alphaproteobacteria</taxon>
        <taxon>Hyphomicrobiales</taxon>
        <taxon>Hyphomicrobiaceae</taxon>
        <taxon>Methyloceanibacter</taxon>
    </lineage>
</organism>
<dbReference type="GO" id="GO:0016810">
    <property type="term" value="F:hydrolase activity, acting on carbon-nitrogen (but not peptide) bonds"/>
    <property type="evidence" value="ECO:0007669"/>
    <property type="project" value="InterPro"/>
</dbReference>
<evidence type="ECO:0000256" key="3">
    <source>
        <dbReference type="ARBA" id="ARBA00020071"/>
    </source>
</evidence>
<dbReference type="InterPro" id="IPR011330">
    <property type="entry name" value="Glyco_hydro/deAcase_b/a-brl"/>
</dbReference>
<dbReference type="Proteomes" id="UP000094472">
    <property type="component" value="Unassembled WGS sequence"/>
</dbReference>
<dbReference type="InterPro" id="IPR002509">
    <property type="entry name" value="NODB_dom"/>
</dbReference>
<gene>
    <name evidence="7" type="ORF">AUC69_02790</name>
</gene>
<comment type="caution">
    <text evidence="7">The sequence shown here is derived from an EMBL/GenBank/DDBJ whole genome shotgun (WGS) entry which is preliminary data.</text>
</comment>
<evidence type="ECO:0000256" key="4">
    <source>
        <dbReference type="ARBA" id="ARBA00022729"/>
    </source>
</evidence>
<dbReference type="PROSITE" id="PS51677">
    <property type="entry name" value="NODB"/>
    <property type="match status" value="1"/>
</dbReference>
<dbReference type="Pfam" id="PF01522">
    <property type="entry name" value="Polysacc_deac_1"/>
    <property type="match status" value="1"/>
</dbReference>
<feature type="domain" description="NodB homology" evidence="6">
    <location>
        <begin position="95"/>
        <end position="353"/>
    </location>
</feature>
<protein>
    <recommendedName>
        <fullName evidence="3">Chitooligosaccharide deacetylase</fullName>
    </recommendedName>
    <alternativeName>
        <fullName evidence="5">Nodulation protein B</fullName>
    </alternativeName>
</protein>
<dbReference type="STRING" id="1774969.AUC69_02790"/>
<dbReference type="GO" id="GO:0005975">
    <property type="term" value="P:carbohydrate metabolic process"/>
    <property type="evidence" value="ECO:0007669"/>
    <property type="project" value="InterPro"/>
</dbReference>
<name>A0A1E3VQ51_9HYPH</name>
<evidence type="ECO:0000256" key="5">
    <source>
        <dbReference type="ARBA" id="ARBA00032976"/>
    </source>
</evidence>
<evidence type="ECO:0000313" key="8">
    <source>
        <dbReference type="Proteomes" id="UP000094472"/>
    </source>
</evidence>
<keyword evidence="4" id="KW-0732">Signal</keyword>
<dbReference type="InterPro" id="IPR051398">
    <property type="entry name" value="Polysacch_Deacetylase"/>
</dbReference>
<dbReference type="OrthoDB" id="9782872at2"/>
<comment type="function">
    <text evidence="1">Is involved in generating a small heat-stable compound (Nod), an acylated oligomer of N-acetylglucosamine, that stimulates mitosis in various plant protoplasts.</text>
</comment>
<evidence type="ECO:0000256" key="2">
    <source>
        <dbReference type="ARBA" id="ARBA00010973"/>
    </source>
</evidence>
<dbReference type="RefSeq" id="WP_069442703.1">
    <property type="nucleotide sequence ID" value="NZ_LPWF01000034.1"/>
</dbReference>
<comment type="similarity">
    <text evidence="2">Belongs to the polysaccharide deacetylase family.</text>
</comment>
<sequence length="353" mass="39437">MAKVKTAMMKAAMSGLYHTGAHRLLAPYTQGVGVIFTLHHVRPAPAAPKEFAPNRILEVTPEFLSSVLDQVADAGLDVISLDDAVTRLESGDEKRFVCFTFDDGYRDNRQYAYPIFKQRGLPFTLYVPTDYPDGHGDLWWQALEEIVSRAQDEIVLCRQGETWRLPAATDAEKNRAFEEVYWWLRGLDDVVQREVVRKLADGYGIDLSAECRDEVMGWDEIRTMAADPLVTIGAHTKHHYAIAKLPEAKAMEEMVGSADRIAEELGTRPVHFAFPYGDPGSAGPRDFKLAEEAGFKTAVTTRKGMLFADHRQHLTALPRVSLNGDYQSLTYTALYLSGAPFALWNGFQHVNAA</sequence>
<dbReference type="PANTHER" id="PTHR34216">
    <property type="match status" value="1"/>
</dbReference>
<proteinExistence type="inferred from homology"/>
<dbReference type="PANTHER" id="PTHR34216:SF7">
    <property type="entry name" value="POLY-BETA-1,6-N-ACETYL-D-GLUCOSAMINE N-DEACETYLASE"/>
    <property type="match status" value="1"/>
</dbReference>
<dbReference type="AlphaFoldDB" id="A0A1E3VQ51"/>